<dbReference type="InterPro" id="IPR036770">
    <property type="entry name" value="Ankyrin_rpt-contain_sf"/>
</dbReference>
<dbReference type="PROSITE" id="PS50297">
    <property type="entry name" value="ANK_REP_REGION"/>
    <property type="match status" value="1"/>
</dbReference>
<dbReference type="AlphaFoldDB" id="S3CPD2"/>
<dbReference type="PANTHER" id="PTHR24193:SF121">
    <property type="entry name" value="ADA2A-CONTAINING COMPLEX COMPONENT 3, ISOFORM D"/>
    <property type="match status" value="1"/>
</dbReference>
<gene>
    <name evidence="5" type="ORF">GLAREA_09427</name>
</gene>
<dbReference type="Pfam" id="PF12796">
    <property type="entry name" value="Ank_2"/>
    <property type="match status" value="1"/>
</dbReference>
<dbReference type="SMART" id="SM00248">
    <property type="entry name" value="ANK"/>
    <property type="match status" value="4"/>
</dbReference>
<evidence type="ECO:0000313" key="5">
    <source>
        <dbReference type="EMBL" id="EPE28307.1"/>
    </source>
</evidence>
<dbReference type="GO" id="GO:0045944">
    <property type="term" value="P:positive regulation of transcription by RNA polymerase II"/>
    <property type="evidence" value="ECO:0007669"/>
    <property type="project" value="TreeGrafter"/>
</dbReference>
<dbReference type="GO" id="GO:0000976">
    <property type="term" value="F:transcription cis-regulatory region binding"/>
    <property type="evidence" value="ECO:0007669"/>
    <property type="project" value="TreeGrafter"/>
</dbReference>
<sequence>MAHLQETEAPGPKKMKLSQDHPEYEVVDSEYRQEDNWTPLHEAADRVDIPKLKYLLNLGKFDVNAVTKETNMTALHFAVQAWHTPDNRGRQPEAVKLLLENGAAVDPHDYVGKTPLHMSVQTDSLDVTRMLIERGANVNVGSQESERPSEPCGEGCEDGCACGNRSALQGILAAVTRQHFSSANFRKDATPLHDAATAGNYKQAKLLLETLCC</sequence>
<keyword evidence="2 3" id="KW-0040">ANK repeat</keyword>
<name>S3CPD2_GLAL2</name>
<evidence type="ECO:0000313" key="6">
    <source>
        <dbReference type="Proteomes" id="UP000016922"/>
    </source>
</evidence>
<evidence type="ECO:0000256" key="3">
    <source>
        <dbReference type="PROSITE-ProRule" id="PRU00023"/>
    </source>
</evidence>
<dbReference type="Pfam" id="PF00023">
    <property type="entry name" value="Ank"/>
    <property type="match status" value="2"/>
</dbReference>
<protein>
    <submittedName>
        <fullName evidence="5">Ankyrin repeat-containing protein</fullName>
    </submittedName>
</protein>
<evidence type="ECO:0000256" key="2">
    <source>
        <dbReference type="ARBA" id="ARBA00023043"/>
    </source>
</evidence>
<dbReference type="Gene3D" id="1.25.40.20">
    <property type="entry name" value="Ankyrin repeat-containing domain"/>
    <property type="match status" value="2"/>
</dbReference>
<feature type="repeat" description="ANK" evidence="3">
    <location>
        <begin position="111"/>
        <end position="143"/>
    </location>
</feature>
<evidence type="ECO:0000256" key="4">
    <source>
        <dbReference type="SAM" id="MobiDB-lite"/>
    </source>
</evidence>
<dbReference type="STRING" id="1116229.S3CPD2"/>
<dbReference type="PROSITE" id="PS50088">
    <property type="entry name" value="ANK_REPEAT"/>
    <property type="match status" value="2"/>
</dbReference>
<dbReference type="InterPro" id="IPR002110">
    <property type="entry name" value="Ankyrin_rpt"/>
</dbReference>
<accession>S3CPD2</accession>
<keyword evidence="1" id="KW-0677">Repeat</keyword>
<proteinExistence type="predicted"/>
<dbReference type="GO" id="GO:0005634">
    <property type="term" value="C:nucleus"/>
    <property type="evidence" value="ECO:0007669"/>
    <property type="project" value="TreeGrafter"/>
</dbReference>
<dbReference type="eggNOG" id="KOG4177">
    <property type="taxonomic scope" value="Eukaryota"/>
</dbReference>
<dbReference type="HOGENOM" id="CLU_1294520_0_0_1"/>
<feature type="region of interest" description="Disordered" evidence="4">
    <location>
        <begin position="1"/>
        <end position="21"/>
    </location>
</feature>
<dbReference type="KEGG" id="glz:GLAREA_09427"/>
<feature type="repeat" description="ANK" evidence="3">
    <location>
        <begin position="70"/>
        <end position="110"/>
    </location>
</feature>
<dbReference type="InterPro" id="IPR050663">
    <property type="entry name" value="Ankyrin-SOCS_Box"/>
</dbReference>
<dbReference type="OrthoDB" id="539213at2759"/>
<dbReference type="EMBL" id="KE145368">
    <property type="protein sequence ID" value="EPE28307.1"/>
    <property type="molecule type" value="Genomic_DNA"/>
</dbReference>
<reference evidence="5 6" key="1">
    <citation type="journal article" date="2013" name="BMC Genomics">
        <title>Genomics-driven discovery of the pneumocandin biosynthetic gene cluster in the fungus Glarea lozoyensis.</title>
        <authorList>
            <person name="Chen L."/>
            <person name="Yue Q."/>
            <person name="Zhang X."/>
            <person name="Xiang M."/>
            <person name="Wang C."/>
            <person name="Li S."/>
            <person name="Che Y."/>
            <person name="Ortiz-Lopez F.J."/>
            <person name="Bills G.F."/>
            <person name="Liu X."/>
            <person name="An Z."/>
        </authorList>
    </citation>
    <scope>NUCLEOTIDE SEQUENCE [LARGE SCALE GENOMIC DNA]</scope>
    <source>
        <strain evidence="6">ATCC 20868 / MF5171</strain>
    </source>
</reference>
<organism evidence="5 6">
    <name type="scientific">Glarea lozoyensis (strain ATCC 20868 / MF5171)</name>
    <dbReference type="NCBI Taxonomy" id="1116229"/>
    <lineage>
        <taxon>Eukaryota</taxon>
        <taxon>Fungi</taxon>
        <taxon>Dikarya</taxon>
        <taxon>Ascomycota</taxon>
        <taxon>Pezizomycotina</taxon>
        <taxon>Leotiomycetes</taxon>
        <taxon>Helotiales</taxon>
        <taxon>Helotiaceae</taxon>
        <taxon>Glarea</taxon>
    </lineage>
</organism>
<dbReference type="SUPFAM" id="SSF48403">
    <property type="entry name" value="Ankyrin repeat"/>
    <property type="match status" value="1"/>
</dbReference>
<dbReference type="RefSeq" id="XP_008084215.1">
    <property type="nucleotide sequence ID" value="XM_008086024.1"/>
</dbReference>
<dbReference type="PANTHER" id="PTHR24193">
    <property type="entry name" value="ANKYRIN REPEAT PROTEIN"/>
    <property type="match status" value="1"/>
</dbReference>
<keyword evidence="6" id="KW-1185">Reference proteome</keyword>
<dbReference type="Proteomes" id="UP000016922">
    <property type="component" value="Unassembled WGS sequence"/>
</dbReference>
<dbReference type="GeneID" id="19468475"/>
<evidence type="ECO:0000256" key="1">
    <source>
        <dbReference type="ARBA" id="ARBA00022737"/>
    </source>
</evidence>